<sequence length="416" mass="46392">MDTARLDQALVSHDLYANPEKAYEVFRQLHAEDPLHWTDPKGHHPFWAVTKRADLAEVGRRNDVFLSSVQAFLQDDEEMALTMAASGKKTAPIRTIITMDGDEHKAYRGILQGYFMPANIRTRLPQLQDCARKLVDKMEALGGECDFVKDIAVYYPLLFITTLMDLPEEDHDKILRLTMRLMAPKDEQAGEGASIAAASKEFGAYFAGVVADRRANPTEDLASLIANAEVNGEPIGVMEAVSYYIVLATAGHDTTSSTLSCGIHQLLKHPDQFAELRANPMAVPLAVEEMFRFASPVKQFVRTAAQDYELRGKTIREGDALALFFHFANFDPEVYEDPYAFRINRAPNRHIAFGMGAHSCLGQHLARLVIPTFLTEFNERVESIELAGDPKCVASNRISGLSSLPVRYRFRQKAAA</sequence>
<dbReference type="Gene3D" id="1.10.630.10">
    <property type="entry name" value="Cytochrome P450"/>
    <property type="match status" value="1"/>
</dbReference>
<dbReference type="CDD" id="cd11033">
    <property type="entry name" value="CYP142-like"/>
    <property type="match status" value="1"/>
</dbReference>
<evidence type="ECO:0000256" key="2">
    <source>
        <dbReference type="ARBA" id="ARBA00022617"/>
    </source>
</evidence>
<evidence type="ECO:0000256" key="6">
    <source>
        <dbReference type="ARBA" id="ARBA00023033"/>
    </source>
</evidence>
<dbReference type="GO" id="GO:0005506">
    <property type="term" value="F:iron ion binding"/>
    <property type="evidence" value="ECO:0007669"/>
    <property type="project" value="InterPro"/>
</dbReference>
<dbReference type="GO" id="GO:0020037">
    <property type="term" value="F:heme binding"/>
    <property type="evidence" value="ECO:0007669"/>
    <property type="project" value="InterPro"/>
</dbReference>
<reference evidence="10" key="1">
    <citation type="submission" date="2016-10" db="EMBL/GenBank/DDBJ databases">
        <authorList>
            <person name="Varghese N."/>
            <person name="Submissions S."/>
        </authorList>
    </citation>
    <scope>NUCLEOTIDE SEQUENCE [LARGE SCALE GENOMIC DNA]</scope>
    <source>
        <strain evidence="10">DSM 10146</strain>
    </source>
</reference>
<keyword evidence="4 8" id="KW-0560">Oxidoreductase</keyword>
<dbReference type="InterPro" id="IPR017972">
    <property type="entry name" value="Cyt_P450_CS"/>
</dbReference>
<dbReference type="Proteomes" id="UP000198994">
    <property type="component" value="Unassembled WGS sequence"/>
</dbReference>
<organism evidence="9 10">
    <name type="scientific">Salipiger thiooxidans</name>
    <dbReference type="NCBI Taxonomy" id="282683"/>
    <lineage>
        <taxon>Bacteria</taxon>
        <taxon>Pseudomonadati</taxon>
        <taxon>Pseudomonadota</taxon>
        <taxon>Alphaproteobacteria</taxon>
        <taxon>Rhodobacterales</taxon>
        <taxon>Roseobacteraceae</taxon>
        <taxon>Salipiger</taxon>
    </lineage>
</organism>
<keyword evidence="10" id="KW-1185">Reference proteome</keyword>
<proteinExistence type="inferred from homology"/>
<dbReference type="PROSITE" id="PS00086">
    <property type="entry name" value="CYTOCHROME_P450"/>
    <property type="match status" value="1"/>
</dbReference>
<dbReference type="InterPro" id="IPR001128">
    <property type="entry name" value="Cyt_P450"/>
</dbReference>
<dbReference type="Pfam" id="PF00067">
    <property type="entry name" value="p450"/>
    <property type="match status" value="1"/>
</dbReference>
<name>A0A1G7LJQ2_9RHOB</name>
<dbReference type="FunFam" id="1.10.630.10:FF:000018">
    <property type="entry name" value="Cytochrome P450 monooxygenase"/>
    <property type="match status" value="1"/>
</dbReference>
<dbReference type="GO" id="GO:0036199">
    <property type="term" value="F:cholest-4-en-3-one 26-monooxygenase activity"/>
    <property type="evidence" value="ECO:0007669"/>
    <property type="project" value="TreeGrafter"/>
</dbReference>
<dbReference type="PRINTS" id="PR00385">
    <property type="entry name" value="P450"/>
</dbReference>
<evidence type="ECO:0000256" key="4">
    <source>
        <dbReference type="ARBA" id="ARBA00023002"/>
    </source>
</evidence>
<dbReference type="PANTHER" id="PTHR46696:SF4">
    <property type="entry name" value="BIOTIN BIOSYNTHESIS CYTOCHROME P450"/>
    <property type="match status" value="1"/>
</dbReference>
<dbReference type="SUPFAM" id="SSF48264">
    <property type="entry name" value="Cytochrome P450"/>
    <property type="match status" value="1"/>
</dbReference>
<dbReference type="GO" id="GO:0006707">
    <property type="term" value="P:cholesterol catabolic process"/>
    <property type="evidence" value="ECO:0007669"/>
    <property type="project" value="TreeGrafter"/>
</dbReference>
<dbReference type="RefSeq" id="WP_089963690.1">
    <property type="nucleotide sequence ID" value="NZ_FNAV01000024.1"/>
</dbReference>
<evidence type="ECO:0000256" key="5">
    <source>
        <dbReference type="ARBA" id="ARBA00023004"/>
    </source>
</evidence>
<evidence type="ECO:0008006" key="11">
    <source>
        <dbReference type="Google" id="ProtNLM"/>
    </source>
</evidence>
<accession>A0A1G7LJQ2</accession>
<dbReference type="GO" id="GO:0008395">
    <property type="term" value="F:steroid hydroxylase activity"/>
    <property type="evidence" value="ECO:0007669"/>
    <property type="project" value="TreeGrafter"/>
</dbReference>
<evidence type="ECO:0000313" key="10">
    <source>
        <dbReference type="Proteomes" id="UP000198994"/>
    </source>
</evidence>
<dbReference type="InterPro" id="IPR036396">
    <property type="entry name" value="Cyt_P450_sf"/>
</dbReference>
<gene>
    <name evidence="9" type="ORF">SAMN04488105_12441</name>
</gene>
<keyword evidence="5 8" id="KW-0408">Iron</keyword>
<evidence type="ECO:0000256" key="7">
    <source>
        <dbReference type="ARBA" id="ARBA00043906"/>
    </source>
</evidence>
<dbReference type="PANTHER" id="PTHR46696">
    <property type="entry name" value="P450, PUTATIVE (EUROFUNG)-RELATED"/>
    <property type="match status" value="1"/>
</dbReference>
<evidence type="ECO:0000313" key="9">
    <source>
        <dbReference type="EMBL" id="SDF49584.1"/>
    </source>
</evidence>
<keyword evidence="3 8" id="KW-0479">Metal-binding</keyword>
<keyword evidence="2 8" id="KW-0349">Heme</keyword>
<evidence type="ECO:0000256" key="8">
    <source>
        <dbReference type="RuleBase" id="RU000461"/>
    </source>
</evidence>
<dbReference type="STRING" id="282683.SAMN04488105_12441"/>
<evidence type="ECO:0000256" key="3">
    <source>
        <dbReference type="ARBA" id="ARBA00022723"/>
    </source>
</evidence>
<dbReference type="AlphaFoldDB" id="A0A1G7LJQ2"/>
<protein>
    <recommendedName>
        <fullName evidence="11">Cytochrome P450</fullName>
    </recommendedName>
</protein>
<keyword evidence="6 8" id="KW-0503">Monooxygenase</keyword>
<evidence type="ECO:0000256" key="1">
    <source>
        <dbReference type="ARBA" id="ARBA00010617"/>
    </source>
</evidence>
<dbReference type="InterPro" id="IPR002397">
    <property type="entry name" value="Cyt_P450_B"/>
</dbReference>
<comment type="function">
    <text evidence="7">Cytochromes P450 are a group of heme-thiolate monooxygenases. They oxidize a variety of structurally unrelated compounds, including steroids, fatty acids, and xenobiotics.</text>
</comment>
<dbReference type="OrthoDB" id="9801155at2"/>
<dbReference type="PRINTS" id="PR00359">
    <property type="entry name" value="BP450"/>
</dbReference>
<comment type="similarity">
    <text evidence="1 8">Belongs to the cytochrome P450 family.</text>
</comment>
<dbReference type="EMBL" id="FNAV01000024">
    <property type="protein sequence ID" value="SDF49584.1"/>
    <property type="molecule type" value="Genomic_DNA"/>
</dbReference>